<dbReference type="InterPro" id="IPR035979">
    <property type="entry name" value="RBD_domain_sf"/>
</dbReference>
<protein>
    <submittedName>
        <fullName evidence="5">Nucleolin</fullName>
    </submittedName>
</protein>
<feature type="domain" description="RRM" evidence="4">
    <location>
        <begin position="1"/>
        <end position="58"/>
    </location>
</feature>
<name>A0A069DUI5_9CNID</name>
<dbReference type="CDD" id="cd00590">
    <property type="entry name" value="RRM_SF"/>
    <property type="match status" value="1"/>
</dbReference>
<reference evidence="5" key="1">
    <citation type="journal article" date="2014" name="PLoS Genet.">
        <title>Differential Responses to Wnt and PCP Disruption Predict Expression and Developmental Function of Conserved and Novel Genes in a Cnidarian.</title>
        <authorList>
            <person name="Lapebie P."/>
            <person name="Ruggiero A."/>
            <person name="Barreau C."/>
            <person name="Chevalier S."/>
            <person name="Chang P."/>
            <person name="Dru P."/>
            <person name="Houliston E."/>
            <person name="Momose T."/>
        </authorList>
    </citation>
    <scope>NUCLEOTIDE SEQUENCE</scope>
</reference>
<dbReference type="EMBL" id="GBGP01000293">
    <property type="protein sequence ID" value="JAC84904.1"/>
    <property type="molecule type" value="mRNA"/>
</dbReference>
<dbReference type="InterPro" id="IPR000504">
    <property type="entry name" value="RRM_dom"/>
</dbReference>
<dbReference type="InterPro" id="IPR012677">
    <property type="entry name" value="Nucleotide-bd_a/b_plait_sf"/>
</dbReference>
<dbReference type="Gene3D" id="3.30.70.330">
    <property type="match status" value="1"/>
</dbReference>
<evidence type="ECO:0000256" key="1">
    <source>
        <dbReference type="ARBA" id="ARBA00022884"/>
    </source>
</evidence>
<dbReference type="GO" id="GO:0003723">
    <property type="term" value="F:RNA binding"/>
    <property type="evidence" value="ECO:0007669"/>
    <property type="project" value="UniProtKB-UniRule"/>
</dbReference>
<keyword evidence="1 2" id="KW-0694">RNA-binding</keyword>
<evidence type="ECO:0000313" key="5">
    <source>
        <dbReference type="EMBL" id="JAC84904.1"/>
    </source>
</evidence>
<dbReference type="PROSITE" id="PS50102">
    <property type="entry name" value="RRM"/>
    <property type="match status" value="1"/>
</dbReference>
<evidence type="ECO:0000259" key="4">
    <source>
        <dbReference type="PROSITE" id="PS50102"/>
    </source>
</evidence>
<proteinExistence type="evidence at transcript level"/>
<feature type="compositionally biased region" description="Gly residues" evidence="3">
    <location>
        <begin position="66"/>
        <end position="106"/>
    </location>
</feature>
<sequence length="130" mass="13210">MSKFNGANDARVVKDQDGNSRGFAFVEYDSIDEAKAAHKRMSGKDVDGRSVTIVYATPREDFKPGSGRGGRGGGFGSGGGRGGGRGRGGFGGGRGGRGGGRGGRGGSTPSNKGSIQKFEGSKLTFDNDSD</sequence>
<dbReference type="Pfam" id="PF00076">
    <property type="entry name" value="RRM_1"/>
    <property type="match status" value="1"/>
</dbReference>
<feature type="region of interest" description="Disordered" evidence="3">
    <location>
        <begin position="57"/>
        <end position="130"/>
    </location>
</feature>
<dbReference type="PANTHER" id="PTHR48027">
    <property type="entry name" value="HETEROGENEOUS NUCLEAR RIBONUCLEOPROTEIN 87F-RELATED"/>
    <property type="match status" value="1"/>
</dbReference>
<evidence type="ECO:0000256" key="2">
    <source>
        <dbReference type="PROSITE-ProRule" id="PRU00176"/>
    </source>
</evidence>
<dbReference type="AlphaFoldDB" id="A0A069DUI5"/>
<evidence type="ECO:0000256" key="3">
    <source>
        <dbReference type="SAM" id="MobiDB-lite"/>
    </source>
</evidence>
<dbReference type="InterPro" id="IPR052462">
    <property type="entry name" value="SLIRP/GR-RBP-like"/>
</dbReference>
<accession>A0A069DUI5</accession>
<organism evidence="5">
    <name type="scientific">Clytia hemisphaerica</name>
    <dbReference type="NCBI Taxonomy" id="252671"/>
    <lineage>
        <taxon>Eukaryota</taxon>
        <taxon>Metazoa</taxon>
        <taxon>Cnidaria</taxon>
        <taxon>Hydrozoa</taxon>
        <taxon>Hydroidolina</taxon>
        <taxon>Leptothecata</taxon>
        <taxon>Obeliida</taxon>
        <taxon>Clytiidae</taxon>
        <taxon>Clytia</taxon>
    </lineage>
</organism>
<dbReference type="SUPFAM" id="SSF54928">
    <property type="entry name" value="RNA-binding domain, RBD"/>
    <property type="match status" value="1"/>
</dbReference>